<dbReference type="EMBL" id="CM001440">
    <property type="protein sequence ID" value="EHR62723.1"/>
    <property type="molecule type" value="Genomic_DNA"/>
</dbReference>
<dbReference type="eggNOG" id="COG0654">
    <property type="taxonomic scope" value="Bacteria"/>
</dbReference>
<evidence type="ECO:0000259" key="4">
    <source>
        <dbReference type="Pfam" id="PF01494"/>
    </source>
</evidence>
<dbReference type="PANTHER" id="PTHR43004:SF19">
    <property type="entry name" value="BINDING MONOOXYGENASE, PUTATIVE (JCVI)-RELATED"/>
    <property type="match status" value="1"/>
</dbReference>
<dbReference type="SUPFAM" id="SSF51905">
    <property type="entry name" value="FAD/NAD(P)-binding domain"/>
    <property type="match status" value="1"/>
</dbReference>
<organism evidence="5 6">
    <name type="scientific">Saccharomonospora cyanea NA-134</name>
    <dbReference type="NCBI Taxonomy" id="882082"/>
    <lineage>
        <taxon>Bacteria</taxon>
        <taxon>Bacillati</taxon>
        <taxon>Actinomycetota</taxon>
        <taxon>Actinomycetes</taxon>
        <taxon>Pseudonocardiales</taxon>
        <taxon>Pseudonocardiaceae</taxon>
        <taxon>Saccharomonospora</taxon>
    </lineage>
</organism>
<dbReference type="InterPro" id="IPR036188">
    <property type="entry name" value="FAD/NAD-bd_sf"/>
</dbReference>
<dbReference type="InterPro" id="IPR050641">
    <property type="entry name" value="RIFMO-like"/>
</dbReference>
<dbReference type="PANTHER" id="PTHR43004">
    <property type="entry name" value="TRK SYSTEM POTASSIUM UPTAKE PROTEIN"/>
    <property type="match status" value="1"/>
</dbReference>
<dbReference type="AlphaFoldDB" id="H5XGZ6"/>
<dbReference type="RefSeq" id="WP_005458670.1">
    <property type="nucleotide sequence ID" value="NZ_CM001440.1"/>
</dbReference>
<keyword evidence="3" id="KW-0274">FAD</keyword>
<accession>H5XGZ6</accession>
<dbReference type="PRINTS" id="PR00420">
    <property type="entry name" value="RNGMNOXGNASE"/>
</dbReference>
<dbReference type="Pfam" id="PF21274">
    <property type="entry name" value="Rng_hyd_C"/>
    <property type="match status" value="1"/>
</dbReference>
<evidence type="ECO:0000256" key="2">
    <source>
        <dbReference type="ARBA" id="ARBA00022630"/>
    </source>
</evidence>
<dbReference type="Pfam" id="PF01494">
    <property type="entry name" value="FAD_binding_3"/>
    <property type="match status" value="1"/>
</dbReference>
<dbReference type="HOGENOM" id="CLU_009665_20_3_11"/>
<dbReference type="InterPro" id="IPR002938">
    <property type="entry name" value="FAD-bd"/>
</dbReference>
<dbReference type="PROSITE" id="PS51257">
    <property type="entry name" value="PROKAR_LIPOPROTEIN"/>
    <property type="match status" value="1"/>
</dbReference>
<comment type="cofactor">
    <cofactor evidence="1">
        <name>FAD</name>
        <dbReference type="ChEBI" id="CHEBI:57692"/>
    </cofactor>
</comment>
<dbReference type="GO" id="GO:0071949">
    <property type="term" value="F:FAD binding"/>
    <property type="evidence" value="ECO:0007669"/>
    <property type="project" value="InterPro"/>
</dbReference>
<dbReference type="OrthoDB" id="8670884at2"/>
<feature type="domain" description="FAD-binding" evidence="4">
    <location>
        <begin position="6"/>
        <end position="347"/>
    </location>
</feature>
<dbReference type="STRING" id="882082.SaccyDRAFT_3899"/>
<reference evidence="5 6" key="1">
    <citation type="submission" date="2011-11" db="EMBL/GenBank/DDBJ databases">
        <title>The Noncontiguous Finished sequence of Saccharomonospora cyanea NA-134.</title>
        <authorList>
            <consortium name="US DOE Joint Genome Institute"/>
            <person name="Lucas S."/>
            <person name="Han J."/>
            <person name="Lapidus A."/>
            <person name="Cheng J.-F."/>
            <person name="Goodwin L."/>
            <person name="Pitluck S."/>
            <person name="Peters L."/>
            <person name="Ovchinnikova G."/>
            <person name="Lu M."/>
            <person name="Detter J.C."/>
            <person name="Han C."/>
            <person name="Tapia R."/>
            <person name="Land M."/>
            <person name="Hauser L."/>
            <person name="Kyrpides N."/>
            <person name="Ivanova N."/>
            <person name="Pagani I."/>
            <person name="Brambilla E.-M."/>
            <person name="Klenk H.-P."/>
            <person name="Woyke T."/>
        </authorList>
    </citation>
    <scope>NUCLEOTIDE SEQUENCE [LARGE SCALE GENOMIC DNA]</scope>
    <source>
        <strain evidence="5 6">NA-134</strain>
    </source>
</reference>
<gene>
    <name evidence="5" type="ORF">SaccyDRAFT_3899</name>
</gene>
<sequence>MERHPEVLVVGAGPTGLALACGLAAQGVAVRVVDRASGPASTSRANILHARGVEVLRRLGALGDLRERSLAPMGMRMHAGSRPISTMRFTPDDSEDVQALFVSQALVERQLRARLDELGGAVEWGTTCTGVVRDAEGVSVEFADGTRAQARWLVGCDGAHSTVREAAGIGFPGVPVVEQFLLADVHADWKRDRSTSAGFFHPDGLLLAMPMRDHDSGTDNGDLWRLMADVSALDRRLDAEEIIARFAELVAVRTGDRGMRIRDAVWTSVFRIHRRLADTYRSGRVLLAGDAAHVHSPIGGQGMNTGIGDAENLAWKLALVVRGRAAENLLDTYPAERRPLAAEVLRTTTNNTRLLVADGAVGRFVRDRLVVPLLDSPRVQRVATRRASQLWVTYRRGPLGGRGRTPRPGDRIADLACTRSDGSPVRLHSELHPAWVVLTPPGAEADALARTARAHLGGEVTALTDPAATGPALLIRPDGHLAWRGDDPDGLRRWFTEVLHARIDA</sequence>
<name>H5XGZ6_9PSEU</name>
<dbReference type="GO" id="GO:0016709">
    <property type="term" value="F:oxidoreductase activity, acting on paired donors, with incorporation or reduction of molecular oxygen, NAD(P)H as one donor, and incorporation of one atom of oxygen"/>
    <property type="evidence" value="ECO:0007669"/>
    <property type="project" value="UniProtKB-ARBA"/>
</dbReference>
<evidence type="ECO:0000313" key="6">
    <source>
        <dbReference type="Proteomes" id="UP000002791"/>
    </source>
</evidence>
<keyword evidence="6" id="KW-1185">Reference proteome</keyword>
<evidence type="ECO:0000256" key="3">
    <source>
        <dbReference type="ARBA" id="ARBA00022827"/>
    </source>
</evidence>
<evidence type="ECO:0000256" key="1">
    <source>
        <dbReference type="ARBA" id="ARBA00001974"/>
    </source>
</evidence>
<keyword evidence="2" id="KW-0285">Flavoprotein</keyword>
<evidence type="ECO:0000313" key="5">
    <source>
        <dbReference type="EMBL" id="EHR62723.1"/>
    </source>
</evidence>
<dbReference type="Gene3D" id="3.50.50.60">
    <property type="entry name" value="FAD/NAD(P)-binding domain"/>
    <property type="match status" value="1"/>
</dbReference>
<dbReference type="Gene3D" id="3.40.30.120">
    <property type="match status" value="1"/>
</dbReference>
<dbReference type="Gene3D" id="3.30.70.2450">
    <property type="match status" value="1"/>
</dbReference>
<dbReference type="Proteomes" id="UP000002791">
    <property type="component" value="Chromosome"/>
</dbReference>
<protein>
    <submittedName>
        <fullName evidence="5">2-polyprenyl-6-methoxyphenol hydroxylase-like oxidoreductase</fullName>
    </submittedName>
</protein>
<proteinExistence type="predicted"/>